<dbReference type="InterPro" id="IPR002758">
    <property type="entry name" value="Cation_antiport_E"/>
</dbReference>
<evidence type="ECO:0000256" key="5">
    <source>
        <dbReference type="ARBA" id="ARBA00022989"/>
    </source>
</evidence>
<keyword evidence="6 7" id="KW-0472">Membrane</keyword>
<dbReference type="Pfam" id="PF01899">
    <property type="entry name" value="MNHE"/>
    <property type="match status" value="1"/>
</dbReference>
<evidence type="ECO:0000256" key="4">
    <source>
        <dbReference type="ARBA" id="ARBA00022692"/>
    </source>
</evidence>
<proteinExistence type="inferred from homology"/>
<evidence type="ECO:0000313" key="9">
    <source>
        <dbReference type="Proteomes" id="UP000265882"/>
    </source>
</evidence>
<accession>A0A3A4P875</accession>
<dbReference type="GO" id="GO:0005886">
    <property type="term" value="C:plasma membrane"/>
    <property type="evidence" value="ECO:0007669"/>
    <property type="project" value="UniProtKB-SubCell"/>
</dbReference>
<dbReference type="EMBL" id="QZKU01000039">
    <property type="protein sequence ID" value="RJP24194.1"/>
    <property type="molecule type" value="Genomic_DNA"/>
</dbReference>
<dbReference type="AlphaFoldDB" id="A0A3A4P875"/>
<evidence type="ECO:0000256" key="6">
    <source>
        <dbReference type="ARBA" id="ARBA00023136"/>
    </source>
</evidence>
<dbReference type="Proteomes" id="UP000265882">
    <property type="component" value="Unassembled WGS sequence"/>
</dbReference>
<evidence type="ECO:0000256" key="7">
    <source>
        <dbReference type="SAM" id="Phobius"/>
    </source>
</evidence>
<protein>
    <submittedName>
        <fullName evidence="8">Na+/H+ antiporter subunit E</fullName>
    </submittedName>
</protein>
<keyword evidence="4 7" id="KW-0812">Transmembrane</keyword>
<dbReference type="PIRSF" id="PIRSF019239">
    <property type="entry name" value="MrpE"/>
    <property type="match status" value="1"/>
</dbReference>
<comment type="caution">
    <text evidence="8">The sequence shown here is derived from an EMBL/GenBank/DDBJ whole genome shotgun (WGS) entry which is preliminary data.</text>
</comment>
<reference evidence="8 9" key="1">
    <citation type="journal article" date="2017" name="ISME J.">
        <title>Energy and carbon metabolisms in a deep terrestrial subsurface fluid microbial community.</title>
        <authorList>
            <person name="Momper L."/>
            <person name="Jungbluth S.P."/>
            <person name="Lee M.D."/>
            <person name="Amend J.P."/>
        </authorList>
    </citation>
    <scope>NUCLEOTIDE SEQUENCE [LARGE SCALE GENOMIC DNA]</scope>
    <source>
        <strain evidence="8">SURF_5</strain>
    </source>
</reference>
<dbReference type="PANTHER" id="PTHR34584">
    <property type="entry name" value="NA(+)/H(+) ANTIPORTER SUBUNIT E1"/>
    <property type="match status" value="1"/>
</dbReference>
<dbReference type="PANTHER" id="PTHR34584:SF1">
    <property type="entry name" value="NA(+)_H(+) ANTIPORTER SUBUNIT E1"/>
    <property type="match status" value="1"/>
</dbReference>
<keyword evidence="5 7" id="KW-1133">Transmembrane helix</keyword>
<evidence type="ECO:0000256" key="3">
    <source>
        <dbReference type="ARBA" id="ARBA00022475"/>
    </source>
</evidence>
<evidence type="ECO:0000256" key="2">
    <source>
        <dbReference type="ARBA" id="ARBA00006228"/>
    </source>
</evidence>
<organism evidence="8 9">
    <name type="scientific">Abyssobacteria bacterium (strain SURF_5)</name>
    <dbReference type="NCBI Taxonomy" id="2093360"/>
    <lineage>
        <taxon>Bacteria</taxon>
        <taxon>Pseudomonadati</taxon>
        <taxon>Candidatus Hydrogenedentota</taxon>
        <taxon>Candidatus Abyssobacteria</taxon>
    </lineage>
</organism>
<dbReference type="GO" id="GO:0008324">
    <property type="term" value="F:monoatomic cation transmembrane transporter activity"/>
    <property type="evidence" value="ECO:0007669"/>
    <property type="project" value="InterPro"/>
</dbReference>
<name>A0A3A4P875_ABYX5</name>
<comment type="similarity">
    <text evidence="2">Belongs to the CPA3 antiporters (TC 2.A.63) subunit E family.</text>
</comment>
<evidence type="ECO:0000256" key="1">
    <source>
        <dbReference type="ARBA" id="ARBA00004651"/>
    </source>
</evidence>
<keyword evidence="3" id="KW-1003">Cell membrane</keyword>
<sequence length="157" mass="17867">MILFLFNILLALAWMALTGRFGAANFMAGFVLGYLVLRLTQKKKTKSPYFSKIPQAVGFILFFVWELTKASALVTYDILTPRHRMSPGIVAIPLDARTDAEIVFLANLITLTPGTLSIEVSDDRRVLYVHALYIDSVEGFRRHVKQGFERRLLEVFR</sequence>
<evidence type="ECO:0000313" key="8">
    <source>
        <dbReference type="EMBL" id="RJP24194.1"/>
    </source>
</evidence>
<feature type="transmembrane region" description="Helical" evidence="7">
    <location>
        <begin position="57"/>
        <end position="79"/>
    </location>
</feature>
<comment type="subcellular location">
    <subcellularLocation>
        <location evidence="1">Cell membrane</location>
        <topology evidence="1">Multi-pass membrane protein</topology>
    </subcellularLocation>
</comment>
<gene>
    <name evidence="8" type="ORF">C4520_04710</name>
</gene>